<dbReference type="AlphaFoldDB" id="A0A9X2ISE4"/>
<keyword evidence="2" id="KW-1185">Reference proteome</keyword>
<dbReference type="Proteomes" id="UP001139179">
    <property type="component" value="Unassembled WGS sequence"/>
</dbReference>
<evidence type="ECO:0000313" key="2">
    <source>
        <dbReference type="Proteomes" id="UP001139179"/>
    </source>
</evidence>
<dbReference type="RefSeq" id="WP_251225102.1">
    <property type="nucleotide sequence ID" value="NZ_JAMBOL010000038.1"/>
</dbReference>
<proteinExistence type="predicted"/>
<dbReference type="EMBL" id="JAMBOL010000038">
    <property type="protein sequence ID" value="MCM3716453.1"/>
    <property type="molecule type" value="Genomic_DNA"/>
</dbReference>
<accession>A0A9X2ISE4</accession>
<reference evidence="1" key="1">
    <citation type="submission" date="2022-05" db="EMBL/GenBank/DDBJ databases">
        <title>Comparative Genomics of Spacecraft Associated Microbes.</title>
        <authorList>
            <person name="Tran M.T."/>
            <person name="Wright A."/>
            <person name="Seuylemezian A."/>
            <person name="Eisen J."/>
            <person name="Coil D."/>
        </authorList>
    </citation>
    <scope>NUCLEOTIDE SEQUENCE</scope>
    <source>
        <strain evidence="1">214.1.1</strain>
    </source>
</reference>
<protein>
    <submittedName>
        <fullName evidence="1">Uncharacterized protein</fullName>
    </submittedName>
</protein>
<comment type="caution">
    <text evidence="1">The sequence shown here is derived from an EMBL/GenBank/DDBJ whole genome shotgun (WGS) entry which is preliminary data.</text>
</comment>
<evidence type="ECO:0000313" key="1">
    <source>
        <dbReference type="EMBL" id="MCM3716453.1"/>
    </source>
</evidence>
<gene>
    <name evidence="1" type="ORF">M3202_20620</name>
</gene>
<sequence>MLLDHPAITGFGSLRQQDDVPAADFVSAFDITAPLPLLLVIGVEGVIYTSEDIGQILNYVDGLTLDRQKEIDLP</sequence>
<organism evidence="1 2">
    <name type="scientific">Halalkalibacter oceani</name>
    <dbReference type="NCBI Taxonomy" id="1653776"/>
    <lineage>
        <taxon>Bacteria</taxon>
        <taxon>Bacillati</taxon>
        <taxon>Bacillota</taxon>
        <taxon>Bacilli</taxon>
        <taxon>Bacillales</taxon>
        <taxon>Bacillaceae</taxon>
        <taxon>Halalkalibacter</taxon>
    </lineage>
</organism>
<name>A0A9X2ISE4_9BACI</name>